<dbReference type="AlphaFoldDB" id="A0A1W1UG60"/>
<protein>
    <submittedName>
        <fullName evidence="1">Uncharacterized protein</fullName>
    </submittedName>
</protein>
<dbReference type="Proteomes" id="UP000192408">
    <property type="component" value="Unassembled WGS sequence"/>
</dbReference>
<keyword evidence="2" id="KW-1185">Reference proteome</keyword>
<accession>A0A1W1UG60</accession>
<name>A0A1W1UG60_9PAST</name>
<gene>
    <name evidence="1" type="ORF">SAMN05660772_00518</name>
</gene>
<evidence type="ECO:0000313" key="2">
    <source>
        <dbReference type="Proteomes" id="UP000192408"/>
    </source>
</evidence>
<sequence>MSEFYYAPREKFNNWEDFFKFEKKLSECGLFELTKAPIGVVSFGFVKSWYINKETEELWCLTEPDPPFPGEWKNVSR</sequence>
<evidence type="ECO:0000313" key="1">
    <source>
        <dbReference type="EMBL" id="SMB80012.1"/>
    </source>
</evidence>
<dbReference type="RefSeq" id="WP_084255849.1">
    <property type="nucleotide sequence ID" value="NZ_FWWV01000002.1"/>
</dbReference>
<reference evidence="2" key="1">
    <citation type="submission" date="2017-04" db="EMBL/GenBank/DDBJ databases">
        <authorList>
            <person name="Varghese N."/>
            <person name="Submissions S."/>
        </authorList>
    </citation>
    <scope>NUCLEOTIDE SEQUENCE [LARGE SCALE GENOMIC DNA]</scope>
    <source>
        <strain evidence="2">DSM 23072</strain>
    </source>
</reference>
<organism evidence="1 2">
    <name type="scientific">Pasteurella testudinis DSM 23072</name>
    <dbReference type="NCBI Taxonomy" id="1122938"/>
    <lineage>
        <taxon>Bacteria</taxon>
        <taxon>Pseudomonadati</taxon>
        <taxon>Pseudomonadota</taxon>
        <taxon>Gammaproteobacteria</taxon>
        <taxon>Pasteurellales</taxon>
        <taxon>Pasteurellaceae</taxon>
        <taxon>Pasteurella</taxon>
    </lineage>
</organism>
<proteinExistence type="predicted"/>
<dbReference type="EMBL" id="FWWV01000002">
    <property type="protein sequence ID" value="SMB80012.1"/>
    <property type="molecule type" value="Genomic_DNA"/>
</dbReference>
<dbReference type="STRING" id="1122938.SAMN05660772_00518"/>